<dbReference type="SUPFAM" id="SSF56601">
    <property type="entry name" value="beta-lactamase/transpeptidase-like"/>
    <property type="match status" value="1"/>
</dbReference>
<dbReference type="PANTHER" id="PTHR46825">
    <property type="entry name" value="D-ALANYL-D-ALANINE-CARBOXYPEPTIDASE/ENDOPEPTIDASE AMPH"/>
    <property type="match status" value="1"/>
</dbReference>
<feature type="region of interest" description="Disordered" evidence="2">
    <location>
        <begin position="273"/>
        <end position="302"/>
    </location>
</feature>
<keyword evidence="6" id="KW-1185">Reference proteome</keyword>
<evidence type="ECO:0000259" key="4">
    <source>
        <dbReference type="Pfam" id="PF00144"/>
    </source>
</evidence>
<evidence type="ECO:0000313" key="6">
    <source>
        <dbReference type="Proteomes" id="UP001456524"/>
    </source>
</evidence>
<dbReference type="Gene3D" id="3.40.710.10">
    <property type="entry name" value="DD-peptidase/beta-lactamase superfamily"/>
    <property type="match status" value="1"/>
</dbReference>
<evidence type="ECO:0000256" key="1">
    <source>
        <dbReference type="ARBA" id="ARBA00038215"/>
    </source>
</evidence>
<dbReference type="PANTHER" id="PTHR46825:SF15">
    <property type="entry name" value="BETA-LACTAMASE-RELATED DOMAIN-CONTAINING PROTEIN"/>
    <property type="match status" value="1"/>
</dbReference>
<organism evidence="5 6">
    <name type="scientific">Phyllosticta citrichinensis</name>
    <dbReference type="NCBI Taxonomy" id="1130410"/>
    <lineage>
        <taxon>Eukaryota</taxon>
        <taxon>Fungi</taxon>
        <taxon>Dikarya</taxon>
        <taxon>Ascomycota</taxon>
        <taxon>Pezizomycotina</taxon>
        <taxon>Dothideomycetes</taxon>
        <taxon>Dothideomycetes incertae sedis</taxon>
        <taxon>Botryosphaeriales</taxon>
        <taxon>Phyllostictaceae</taxon>
        <taxon>Phyllosticta</taxon>
    </lineage>
</organism>
<evidence type="ECO:0000313" key="5">
    <source>
        <dbReference type="EMBL" id="KAK8177977.1"/>
    </source>
</evidence>
<sequence>MAGLKSTRLLLLAVSLWQCYLASANSLGEQQQQKPLVGGGSEPNGRKSLDERLAAHDPLDDAFAALVKKTMGEYNVPGLSVVVVQGEKTFAEGYGHAVLPSTRATNRTLYYIGSISKSFTVASLLHLFETTAITSSPIHLHTPILALIPADFVLPDAYVTQHATIADLLAHRRGMPRHDESYGGSRQTSLKEHVRNLRNLPLTAPFRATFQYCNMMYSTLAHVLETVTGVPFADYVERAVFEPLGMRHAHASRDKALAAGDGGDLAVGYYYHHGSQGGNENDKDGEEGDAKQHGYYTPQQPPTSPILTGAGSILLSPLSYAHYLRALLTPHALLPRSSHALLRTPLIVDNEDITAAASSSPPVPRARPAALRALRLAPALRPRMGPAQRRPLDRPHAYWLRDRLRRRYHVDPTAALGRCCLCEYRRLEWSRRAGAAVGVAGGARGA</sequence>
<comment type="caution">
    <text evidence="5">The sequence shown here is derived from an EMBL/GenBank/DDBJ whole genome shotgun (WGS) entry which is preliminary data.</text>
</comment>
<dbReference type="InterPro" id="IPR001466">
    <property type="entry name" value="Beta-lactam-related"/>
</dbReference>
<keyword evidence="3" id="KW-0732">Signal</keyword>
<reference evidence="5 6" key="1">
    <citation type="journal article" date="2022" name="G3 (Bethesda)">
        <title>Enemy or ally: a genomic approach to elucidate the lifestyle of Phyllosticta citrichinaensis.</title>
        <authorList>
            <person name="Buijs V.A."/>
            <person name="Groenewald J.Z."/>
            <person name="Haridas S."/>
            <person name="LaButti K.M."/>
            <person name="Lipzen A."/>
            <person name="Martin F.M."/>
            <person name="Barry K."/>
            <person name="Grigoriev I.V."/>
            <person name="Crous P.W."/>
            <person name="Seidl M.F."/>
        </authorList>
    </citation>
    <scope>NUCLEOTIDE SEQUENCE [LARGE SCALE GENOMIC DNA]</scope>
    <source>
        <strain evidence="5 6">CBS 129764</strain>
    </source>
</reference>
<dbReference type="InterPro" id="IPR050491">
    <property type="entry name" value="AmpC-like"/>
</dbReference>
<dbReference type="Pfam" id="PF00144">
    <property type="entry name" value="Beta-lactamase"/>
    <property type="match status" value="1"/>
</dbReference>
<protein>
    <submittedName>
        <fullName evidence="5">Beta-lactamase/transpeptidase-like protein</fullName>
    </submittedName>
</protein>
<dbReference type="InterPro" id="IPR012338">
    <property type="entry name" value="Beta-lactam/transpept-like"/>
</dbReference>
<accession>A0ABR1Y7V1</accession>
<feature type="domain" description="Beta-lactamase-related" evidence="4">
    <location>
        <begin position="63"/>
        <end position="335"/>
    </location>
</feature>
<proteinExistence type="inferred from homology"/>
<feature type="chain" id="PRO_5045398062" evidence="3">
    <location>
        <begin position="25"/>
        <end position="446"/>
    </location>
</feature>
<dbReference type="Proteomes" id="UP001456524">
    <property type="component" value="Unassembled WGS sequence"/>
</dbReference>
<evidence type="ECO:0000256" key="2">
    <source>
        <dbReference type="SAM" id="MobiDB-lite"/>
    </source>
</evidence>
<gene>
    <name evidence="5" type="ORF">IWX90DRAFT_422413</name>
</gene>
<feature type="signal peptide" evidence="3">
    <location>
        <begin position="1"/>
        <end position="24"/>
    </location>
</feature>
<name>A0ABR1Y7V1_9PEZI</name>
<dbReference type="EMBL" id="JBBWUH010000001">
    <property type="protein sequence ID" value="KAK8177977.1"/>
    <property type="molecule type" value="Genomic_DNA"/>
</dbReference>
<evidence type="ECO:0000256" key="3">
    <source>
        <dbReference type="SAM" id="SignalP"/>
    </source>
</evidence>
<comment type="similarity">
    <text evidence="1">Belongs to the peptidase S12 family.</text>
</comment>